<dbReference type="AlphaFoldDB" id="A0A0F9CXE6"/>
<sequence length="327" mass="37735">HEVYRNAEIAKAADPFTVAIDHLNEKYQQIPDNKTSEEWATERIILAASFTGYLWYYQNEEQVETLGTEISFELPLIHPKIGMSLPLDEVKILGKIDRLVRRQGTVQVRDYKSTGKSIAADSSFWGHLRLDTQISMYVMAATILYPELQIAGAFYDVWHKPTIKPKALTQKDTKALVETGKYCGTEFTVWVEADDTAENGVRWVKVDDRVAEIEHGKKGYAIRETPELYGARLLQDIYKRPEFYFARREIPRTAQDIKKFEKQLYNIYQSMKSMRDSGHWFENEHACEATFKCPYIPLCYPDVDITGGQTPPGYKRIFMDMTVGETD</sequence>
<dbReference type="Pfam" id="PF12705">
    <property type="entry name" value="PDDEXK_1"/>
    <property type="match status" value="1"/>
</dbReference>
<reference evidence="2" key="1">
    <citation type="journal article" date="2015" name="Nature">
        <title>Complex archaea that bridge the gap between prokaryotes and eukaryotes.</title>
        <authorList>
            <person name="Spang A."/>
            <person name="Saw J.H."/>
            <person name="Jorgensen S.L."/>
            <person name="Zaremba-Niedzwiedzka K."/>
            <person name="Martijn J."/>
            <person name="Lind A.E."/>
            <person name="van Eijk R."/>
            <person name="Schleper C."/>
            <person name="Guy L."/>
            <person name="Ettema T.J."/>
        </authorList>
    </citation>
    <scope>NUCLEOTIDE SEQUENCE</scope>
</reference>
<dbReference type="EMBL" id="LAZR01031335">
    <property type="protein sequence ID" value="KKL54053.1"/>
    <property type="molecule type" value="Genomic_DNA"/>
</dbReference>
<evidence type="ECO:0000259" key="1">
    <source>
        <dbReference type="Pfam" id="PF12705"/>
    </source>
</evidence>
<gene>
    <name evidence="2" type="ORF">LCGC14_2269250</name>
</gene>
<dbReference type="InterPro" id="IPR038726">
    <property type="entry name" value="PDDEXK_AddAB-type"/>
</dbReference>
<comment type="caution">
    <text evidence="2">The sequence shown here is derived from an EMBL/GenBank/DDBJ whole genome shotgun (WGS) entry which is preliminary data.</text>
</comment>
<name>A0A0F9CXE6_9ZZZZ</name>
<accession>A0A0F9CXE6</accession>
<protein>
    <recommendedName>
        <fullName evidence="1">PD-(D/E)XK endonuclease-like domain-containing protein</fullName>
    </recommendedName>
</protein>
<feature type="domain" description="PD-(D/E)XK endonuclease-like" evidence="1">
    <location>
        <begin position="22"/>
        <end position="299"/>
    </location>
</feature>
<proteinExistence type="predicted"/>
<feature type="non-terminal residue" evidence="2">
    <location>
        <position position="1"/>
    </location>
</feature>
<evidence type="ECO:0000313" key="2">
    <source>
        <dbReference type="EMBL" id="KKL54053.1"/>
    </source>
</evidence>
<organism evidence="2">
    <name type="scientific">marine sediment metagenome</name>
    <dbReference type="NCBI Taxonomy" id="412755"/>
    <lineage>
        <taxon>unclassified sequences</taxon>
        <taxon>metagenomes</taxon>
        <taxon>ecological metagenomes</taxon>
    </lineage>
</organism>